<dbReference type="eggNOG" id="COG3217">
    <property type="taxonomic scope" value="Bacteria"/>
</dbReference>
<reference evidence="2 3" key="1">
    <citation type="submission" date="2013-08" db="EMBL/GenBank/DDBJ databases">
        <title>The genome sequence of Knoellia subterranea.</title>
        <authorList>
            <person name="Zhu W."/>
            <person name="Wang G."/>
        </authorList>
    </citation>
    <scope>NUCLEOTIDE SEQUENCE [LARGE SCALE GENOMIC DNA]</scope>
    <source>
        <strain evidence="2 3">KCTC 19937</strain>
    </source>
</reference>
<proteinExistence type="predicted"/>
<dbReference type="RefSeq" id="WP_035904931.1">
    <property type="nucleotide sequence ID" value="NZ_AVPK01000005.1"/>
</dbReference>
<dbReference type="PROSITE" id="PS51340">
    <property type="entry name" value="MOSC"/>
    <property type="match status" value="1"/>
</dbReference>
<dbReference type="InterPro" id="IPR005303">
    <property type="entry name" value="MOCOS_middle"/>
</dbReference>
<feature type="domain" description="MOSC" evidence="1">
    <location>
        <begin position="104"/>
        <end position="248"/>
    </location>
</feature>
<name>A0A0A0JNI9_9MICO</name>
<dbReference type="Gene3D" id="2.40.33.20">
    <property type="entry name" value="PK beta-barrel domain-like"/>
    <property type="match status" value="1"/>
</dbReference>
<dbReference type="GO" id="GO:0003824">
    <property type="term" value="F:catalytic activity"/>
    <property type="evidence" value="ECO:0007669"/>
    <property type="project" value="InterPro"/>
</dbReference>
<evidence type="ECO:0000313" key="3">
    <source>
        <dbReference type="Proteomes" id="UP000030011"/>
    </source>
</evidence>
<dbReference type="Pfam" id="PF03473">
    <property type="entry name" value="MOSC"/>
    <property type="match status" value="1"/>
</dbReference>
<dbReference type="SUPFAM" id="SSF50800">
    <property type="entry name" value="PK beta-barrel domain-like"/>
    <property type="match status" value="1"/>
</dbReference>
<keyword evidence="3" id="KW-1185">Reference proteome</keyword>
<dbReference type="Proteomes" id="UP000030011">
    <property type="component" value="Unassembled WGS sequence"/>
</dbReference>
<dbReference type="Pfam" id="PF03476">
    <property type="entry name" value="MOSC_N"/>
    <property type="match status" value="1"/>
</dbReference>
<evidence type="ECO:0000259" key="1">
    <source>
        <dbReference type="PROSITE" id="PS51340"/>
    </source>
</evidence>
<dbReference type="STRING" id="1385521.N803_14230"/>
<dbReference type="InterPro" id="IPR005302">
    <property type="entry name" value="MoCF_Sase_C"/>
</dbReference>
<organism evidence="2 3">
    <name type="scientific">Knoellia subterranea KCTC 19937</name>
    <dbReference type="NCBI Taxonomy" id="1385521"/>
    <lineage>
        <taxon>Bacteria</taxon>
        <taxon>Bacillati</taxon>
        <taxon>Actinomycetota</taxon>
        <taxon>Actinomycetes</taxon>
        <taxon>Micrococcales</taxon>
        <taxon>Intrasporangiaceae</taxon>
        <taxon>Knoellia</taxon>
    </lineage>
</organism>
<gene>
    <name evidence="2" type="ORF">N803_14230</name>
</gene>
<sequence>MTLRAPRITRLGLALLKGTRHLDRDEIELDAHGPVGDRTWCLVDRAAARVLRTVDNPRLLRITVRPTDGGFVVTTPEGHSLDAATRDAADGIQAYDYWGRGARIRLQDSDCSAFFSEYLSRDVVLARADRGDVVYADPISIVTTGALRRLEEALTRSGYAVRSPLDARFRATMTLDLEHDPEPGTRLQLGDAVVEVTDPLERCAVIDLDPETGERTNTQLLQRIRTTDGRLPFGVGARVVSAGTLRLG</sequence>
<dbReference type="InterPro" id="IPR011037">
    <property type="entry name" value="Pyrv_Knase-like_insert_dom_sf"/>
</dbReference>
<dbReference type="GO" id="GO:0030151">
    <property type="term" value="F:molybdenum ion binding"/>
    <property type="evidence" value="ECO:0007669"/>
    <property type="project" value="InterPro"/>
</dbReference>
<dbReference type="GO" id="GO:0030170">
    <property type="term" value="F:pyridoxal phosphate binding"/>
    <property type="evidence" value="ECO:0007669"/>
    <property type="project" value="InterPro"/>
</dbReference>
<dbReference type="AlphaFoldDB" id="A0A0A0JNI9"/>
<comment type="caution">
    <text evidence="2">The sequence shown here is derived from an EMBL/GenBank/DDBJ whole genome shotgun (WGS) entry which is preliminary data.</text>
</comment>
<dbReference type="EMBL" id="AVPK01000005">
    <property type="protein sequence ID" value="KGN37602.1"/>
    <property type="molecule type" value="Genomic_DNA"/>
</dbReference>
<evidence type="ECO:0000313" key="2">
    <source>
        <dbReference type="EMBL" id="KGN37602.1"/>
    </source>
</evidence>
<dbReference type="SUPFAM" id="SSF141673">
    <property type="entry name" value="MOSC N-terminal domain-like"/>
    <property type="match status" value="1"/>
</dbReference>
<protein>
    <recommendedName>
        <fullName evidence="1">MOSC domain-containing protein</fullName>
    </recommendedName>
</protein>
<accession>A0A0A0JNI9</accession>